<evidence type="ECO:0000313" key="1">
    <source>
        <dbReference type="EMBL" id="CCX33405.1"/>
    </source>
</evidence>
<dbReference type="EMBL" id="HF936056">
    <property type="protein sequence ID" value="CCX33405.1"/>
    <property type="molecule type" value="Genomic_DNA"/>
</dbReference>
<keyword evidence="2" id="KW-1185">Reference proteome</keyword>
<evidence type="ECO:0000313" key="2">
    <source>
        <dbReference type="Proteomes" id="UP000018144"/>
    </source>
</evidence>
<name>U4LU55_PYROM</name>
<protein>
    <submittedName>
        <fullName evidence="1">Uncharacterized protein</fullName>
    </submittedName>
</protein>
<organism evidence="1 2">
    <name type="scientific">Pyronema omphalodes (strain CBS 100304)</name>
    <name type="common">Pyronema confluens</name>
    <dbReference type="NCBI Taxonomy" id="1076935"/>
    <lineage>
        <taxon>Eukaryota</taxon>
        <taxon>Fungi</taxon>
        <taxon>Dikarya</taxon>
        <taxon>Ascomycota</taxon>
        <taxon>Pezizomycotina</taxon>
        <taxon>Pezizomycetes</taxon>
        <taxon>Pezizales</taxon>
        <taxon>Pyronemataceae</taxon>
        <taxon>Pyronema</taxon>
    </lineage>
</organism>
<dbReference type="Proteomes" id="UP000018144">
    <property type="component" value="Unassembled WGS sequence"/>
</dbReference>
<proteinExistence type="predicted"/>
<sequence length="29" mass="3400">MSKIWPKEFKFIHQSTDPQTTSHLPSKSI</sequence>
<accession>U4LU55</accession>
<dbReference type="AlphaFoldDB" id="U4LU55"/>
<gene>
    <name evidence="1" type="ORF">PCON_01086</name>
</gene>
<reference evidence="1 2" key="1">
    <citation type="journal article" date="2013" name="PLoS Genet.">
        <title>The genome and development-dependent transcriptomes of Pyronema confluens: a window into fungal evolution.</title>
        <authorList>
            <person name="Traeger S."/>
            <person name="Altegoer F."/>
            <person name="Freitag M."/>
            <person name="Gabaldon T."/>
            <person name="Kempken F."/>
            <person name="Kumar A."/>
            <person name="Marcet-Houben M."/>
            <person name="Poggeler S."/>
            <person name="Stajich J.E."/>
            <person name="Nowrousian M."/>
        </authorList>
    </citation>
    <scope>NUCLEOTIDE SEQUENCE [LARGE SCALE GENOMIC DNA]</scope>
    <source>
        <strain evidence="2">CBS 100304</strain>
        <tissue evidence="1">Vegetative mycelium</tissue>
    </source>
</reference>